<dbReference type="AlphaFoldDB" id="A0A0K8TRI0"/>
<sequence length="195" mass="23419">VKIRKQKCKGMYQYNVSRKRVKKKRRSTGKIKCPEVKEFFEVGKPLTRNIVEMGISLDPNKTIPIPAAKNERTKFFKGMNNSDEKCYVKKPLDDIVSKRRLATEILEAEANTLRPSQLRLPKQLVTKLSYFLDKYGLDYSSMTRDRKNYDQWTWRQFRSRLRNFMNIPDQFRHYLNSRNKQYDDLKWKEYASDDD</sequence>
<keyword evidence="4" id="KW-0539">Nucleus</keyword>
<dbReference type="Pfam" id="PF09420">
    <property type="entry name" value="Nop16"/>
    <property type="match status" value="1"/>
</dbReference>
<proteinExistence type="evidence at transcript level"/>
<evidence type="ECO:0000256" key="2">
    <source>
        <dbReference type="ARBA" id="ARBA00008479"/>
    </source>
</evidence>
<protein>
    <recommendedName>
        <fullName evidence="3">Nucleolar protein 16</fullName>
    </recommendedName>
</protein>
<name>A0A0K8TRI0_TABBR</name>
<evidence type="ECO:0000256" key="1">
    <source>
        <dbReference type="ARBA" id="ARBA00004604"/>
    </source>
</evidence>
<evidence type="ECO:0000256" key="3">
    <source>
        <dbReference type="ARBA" id="ARBA00015522"/>
    </source>
</evidence>
<dbReference type="EMBL" id="GDAI01000857">
    <property type="protein sequence ID" value="JAI16746.1"/>
    <property type="molecule type" value="mRNA"/>
</dbReference>
<comment type="similarity">
    <text evidence="2">Belongs to the NOP16 family.</text>
</comment>
<comment type="subcellular location">
    <subcellularLocation>
        <location evidence="1">Nucleus</location>
        <location evidence="1">Nucleolus</location>
    </subcellularLocation>
</comment>
<feature type="non-terminal residue" evidence="5">
    <location>
        <position position="1"/>
    </location>
</feature>
<evidence type="ECO:0000313" key="5">
    <source>
        <dbReference type="EMBL" id="JAI16746.1"/>
    </source>
</evidence>
<dbReference type="PANTHER" id="PTHR13243:SF1">
    <property type="entry name" value="NUCLEOLAR PROTEIN 16"/>
    <property type="match status" value="1"/>
</dbReference>
<dbReference type="GO" id="GO:0042273">
    <property type="term" value="P:ribosomal large subunit biogenesis"/>
    <property type="evidence" value="ECO:0007669"/>
    <property type="project" value="TreeGrafter"/>
</dbReference>
<reference evidence="5" key="1">
    <citation type="journal article" date="2015" name="Insect Biochem. Mol. Biol.">
        <title>An insight into the sialome of the horse fly, Tabanus bromius.</title>
        <authorList>
            <person name="Ribeiro J.M."/>
            <person name="Kazimirova M."/>
            <person name="Takac P."/>
            <person name="Andersen J.F."/>
            <person name="Francischetti I.M."/>
        </authorList>
    </citation>
    <scope>NUCLEOTIDE SEQUENCE</scope>
</reference>
<organism evidence="5">
    <name type="scientific">Tabanus bromius</name>
    <name type="common">Band-eyed brown horse fly</name>
    <dbReference type="NCBI Taxonomy" id="304241"/>
    <lineage>
        <taxon>Eukaryota</taxon>
        <taxon>Metazoa</taxon>
        <taxon>Ecdysozoa</taxon>
        <taxon>Arthropoda</taxon>
        <taxon>Hexapoda</taxon>
        <taxon>Insecta</taxon>
        <taxon>Pterygota</taxon>
        <taxon>Neoptera</taxon>
        <taxon>Endopterygota</taxon>
        <taxon>Diptera</taxon>
        <taxon>Brachycera</taxon>
        <taxon>Tabanomorpha</taxon>
        <taxon>Tabanoidea</taxon>
        <taxon>Tabanidae</taxon>
        <taxon>Tabanus</taxon>
    </lineage>
</organism>
<accession>A0A0K8TRI0</accession>
<dbReference type="PANTHER" id="PTHR13243">
    <property type="entry name" value="HSPC111 PROTEIN-RELATED"/>
    <property type="match status" value="1"/>
</dbReference>
<dbReference type="GO" id="GO:0005730">
    <property type="term" value="C:nucleolus"/>
    <property type="evidence" value="ECO:0007669"/>
    <property type="project" value="UniProtKB-SubCell"/>
</dbReference>
<dbReference type="InterPro" id="IPR019002">
    <property type="entry name" value="Ribosome_biogenesis_Nop16"/>
</dbReference>
<evidence type="ECO:0000256" key="4">
    <source>
        <dbReference type="ARBA" id="ARBA00023242"/>
    </source>
</evidence>